<evidence type="ECO:0000256" key="6">
    <source>
        <dbReference type="HAMAP-Rule" id="MF_01894"/>
    </source>
</evidence>
<evidence type="ECO:0000256" key="1">
    <source>
        <dbReference type="ARBA" id="ARBA00022490"/>
    </source>
</evidence>
<comment type="function">
    <text evidence="6">Required for chromosome condensation and partitioning.</text>
</comment>
<dbReference type="InterPro" id="IPR011890">
    <property type="entry name" value="SMC_prok"/>
</dbReference>
<accession>A0A292IJ35</accession>
<dbReference type="KEGG" id="mamp:MAMA39_04530"/>
<feature type="coiled-coil region" evidence="6">
    <location>
        <begin position="264"/>
        <end position="305"/>
    </location>
</feature>
<evidence type="ECO:0000256" key="4">
    <source>
        <dbReference type="ARBA" id="ARBA00023054"/>
    </source>
</evidence>
<dbReference type="InterPro" id="IPR010935">
    <property type="entry name" value="SMC_hinge"/>
</dbReference>
<dbReference type="PANTHER" id="PTHR43977">
    <property type="entry name" value="STRUCTURAL MAINTENANCE OF CHROMOSOMES PROTEIN 3"/>
    <property type="match status" value="1"/>
</dbReference>
<dbReference type="HAMAP" id="MF_01894">
    <property type="entry name" value="Smc_prok"/>
    <property type="match status" value="1"/>
</dbReference>
<dbReference type="InterPro" id="IPR036277">
    <property type="entry name" value="SMC_hinge_sf"/>
</dbReference>
<protein>
    <recommendedName>
        <fullName evidence="6">Chromosome partition protein Smc</fullName>
    </recommendedName>
</protein>
<evidence type="ECO:0000256" key="3">
    <source>
        <dbReference type="ARBA" id="ARBA00022840"/>
    </source>
</evidence>
<dbReference type="PIRSF" id="PIRSF005719">
    <property type="entry name" value="SMC"/>
    <property type="match status" value="1"/>
</dbReference>
<keyword evidence="4 6" id="KW-0175">Coiled coil</keyword>
<dbReference type="GO" id="GO:0007059">
    <property type="term" value="P:chromosome segregation"/>
    <property type="evidence" value="ECO:0007669"/>
    <property type="project" value="UniProtKB-UniRule"/>
</dbReference>
<sequence>MIFLKRFRANGFKSYAENVEIVFNKPFTAIVGRNGTGKSNVVDGLKWVLGERSIKQLRGKTSDDIIFFGSKDKPAAKVAEVALTFDNSSKKLHDKRKEITVMRRVHRGSGVSEYFINDQVATLNEIQDIFLDTGLTKGSLGIISQGTIHWFVDAKPEDRRKIFEDAAGIGRYGKKREETLRKLERITENLKEVSVVVNELARDLKKLTTQAEKAKVYVQSKEELKELELIILVRDYVKNKNDLEKIAKKIEYIDANFEKFEPQVQITEEKLEIAKEHYETADNNLTSIQKELQEHYGAISQLEQRKVIIDAKLQTGLNSKDVSVKVKSLKQIIKITEEQLTNYYQTVEKINLELEKIDAKLSELSAENVSKRQLHLDLTNKLYQAQIELDFLKSQKQSELEREVGIRSILSNKAALAGIHGIIQDFLNVPKAYEMAISVALGRNLKNIVVDTSQDAQNAIEFLKANKAGMGTFLPLADIKKRSIKEEHLEVLNQLEGFVGVACDLIKYDEQFAPAVGFLLGQILIATDLDTAIKISRFTYQIYRVISLQGDIVAAGGAITGGFRSQKIALFNADEKIKNLEDKVHEYNKEVNNLNIQIDKMAIAIKDNELKLNERKLSLQRHSDLINLSKKQIDQHKIEFEQLTNKTYDGKNLAWDEEKIHSNLNKLISKQERLNEDLRINQEAKAIYKLQVDELTMKLHDLRALLDDDRIKLVNCKESAVRFENVMDNAKNKINETYKMAIDYAIENYQKELPMPEAQARSKINKLQATIDNLGAINVEAIDELDAKQKRHDDLYDQQEELITARDQIQLAINELDDKARVDFAQLIDRLNEELPKTFLYLFGGGTCQIRYTNPEDVLTTGIEVYANPPGKNVGNLMLLSGGEKTLVALSVLFSILRISASPLVIFDEAESALDPSNVERFADIIRSACDSTQFLVITHRQGTMTRCDTLLGTLMQTKGVTKMLSVDLEKALEFASETPPEQQGAA</sequence>
<comment type="subunit">
    <text evidence="6">Homodimer.</text>
</comment>
<dbReference type="GO" id="GO:0007062">
    <property type="term" value="P:sister chromatid cohesion"/>
    <property type="evidence" value="ECO:0007669"/>
    <property type="project" value="InterPro"/>
</dbReference>
<dbReference type="Proteomes" id="UP000261764">
    <property type="component" value="Chromosome I"/>
</dbReference>
<keyword evidence="9" id="KW-1185">Reference proteome</keyword>
<dbReference type="SMART" id="SM00968">
    <property type="entry name" value="SMC_hinge"/>
    <property type="match status" value="1"/>
</dbReference>
<evidence type="ECO:0000256" key="5">
    <source>
        <dbReference type="ARBA" id="ARBA00023125"/>
    </source>
</evidence>
<dbReference type="GO" id="GO:0006260">
    <property type="term" value="P:DNA replication"/>
    <property type="evidence" value="ECO:0007669"/>
    <property type="project" value="UniProtKB-UniRule"/>
</dbReference>
<dbReference type="GO" id="GO:0005737">
    <property type="term" value="C:cytoplasm"/>
    <property type="evidence" value="ECO:0007669"/>
    <property type="project" value="UniProtKB-SubCell"/>
</dbReference>
<evidence type="ECO:0000313" key="9">
    <source>
        <dbReference type="Proteomes" id="UP000261764"/>
    </source>
</evidence>
<feature type="domain" description="SMC hinge" evidence="7">
    <location>
        <begin position="417"/>
        <end position="536"/>
    </location>
</feature>
<dbReference type="GO" id="GO:0005694">
    <property type="term" value="C:chromosome"/>
    <property type="evidence" value="ECO:0007669"/>
    <property type="project" value="InterPro"/>
</dbReference>
<dbReference type="InterPro" id="IPR027417">
    <property type="entry name" value="P-loop_NTPase"/>
</dbReference>
<name>A0A292IJ35_9MOLU</name>
<comment type="domain">
    <text evidence="6">Contains large globular domains required for ATP hydrolysis at each terminus and a third globular domain forming a flexible hinge near the middle of the molecule. These domains are separated by coiled-coil structures.</text>
</comment>
<dbReference type="Pfam" id="PF06470">
    <property type="entry name" value="SMC_hinge"/>
    <property type="match status" value="1"/>
</dbReference>
<comment type="subcellular location">
    <subcellularLocation>
        <location evidence="6">Cytoplasm</location>
    </subcellularLocation>
</comment>
<organism evidence="8 9">
    <name type="scientific">Mycoplasma amphoriforme A39</name>
    <dbReference type="NCBI Taxonomy" id="572419"/>
    <lineage>
        <taxon>Bacteria</taxon>
        <taxon>Bacillati</taxon>
        <taxon>Mycoplasmatota</taxon>
        <taxon>Mollicutes</taxon>
        <taxon>Mycoplasmataceae</taxon>
        <taxon>Mycoplasma</taxon>
    </lineage>
</organism>
<dbReference type="GO" id="GO:0030261">
    <property type="term" value="P:chromosome condensation"/>
    <property type="evidence" value="ECO:0007669"/>
    <property type="project" value="InterPro"/>
</dbReference>
<keyword evidence="1 6" id="KW-0963">Cytoplasm</keyword>
<evidence type="ECO:0000259" key="7">
    <source>
        <dbReference type="SMART" id="SM00968"/>
    </source>
</evidence>
<evidence type="ECO:0000313" key="8">
    <source>
        <dbReference type="EMBL" id="CDN40572.1"/>
    </source>
</evidence>
<dbReference type="Gene3D" id="1.20.1060.20">
    <property type="match status" value="1"/>
</dbReference>
<proteinExistence type="inferred from homology"/>
<dbReference type="Gene3D" id="3.40.50.300">
    <property type="entry name" value="P-loop containing nucleotide triphosphate hydrolases"/>
    <property type="match status" value="2"/>
</dbReference>
<dbReference type="Pfam" id="PF02463">
    <property type="entry name" value="SMC_N"/>
    <property type="match status" value="1"/>
</dbReference>
<dbReference type="Gene3D" id="6.10.140.1720">
    <property type="match status" value="1"/>
</dbReference>
<dbReference type="RefSeq" id="WP_343251194.1">
    <property type="nucleotide sequence ID" value="NZ_HG937516.1"/>
</dbReference>
<dbReference type="SUPFAM" id="SSF52540">
    <property type="entry name" value="P-loop containing nucleoside triphosphate hydrolases"/>
    <property type="match status" value="1"/>
</dbReference>
<keyword evidence="5 6" id="KW-0238">DNA-binding</keyword>
<keyword evidence="2 6" id="KW-0547">Nucleotide-binding</keyword>
<comment type="similarity">
    <text evidence="6">Belongs to the SMC family.</text>
</comment>
<comment type="caution">
    <text evidence="6">Lacks conserved residue(s) required for the propagation of feature annotation.</text>
</comment>
<dbReference type="GO" id="GO:0005524">
    <property type="term" value="F:ATP binding"/>
    <property type="evidence" value="ECO:0007669"/>
    <property type="project" value="UniProtKB-UniRule"/>
</dbReference>
<keyword evidence="3 6" id="KW-0067">ATP-binding</keyword>
<dbReference type="AlphaFoldDB" id="A0A292IJ35"/>
<dbReference type="InterPro" id="IPR003395">
    <property type="entry name" value="RecF/RecN/SMC_N"/>
</dbReference>
<dbReference type="InterPro" id="IPR024704">
    <property type="entry name" value="SMC"/>
</dbReference>
<dbReference type="EMBL" id="HG937516">
    <property type="protein sequence ID" value="CDN40572.1"/>
    <property type="molecule type" value="Genomic_DNA"/>
</dbReference>
<dbReference type="GO" id="GO:0016887">
    <property type="term" value="F:ATP hydrolysis activity"/>
    <property type="evidence" value="ECO:0007669"/>
    <property type="project" value="InterPro"/>
</dbReference>
<feature type="coiled-coil region" evidence="6">
    <location>
        <begin position="183"/>
        <end position="217"/>
    </location>
</feature>
<feature type="coiled-coil region" evidence="6">
    <location>
        <begin position="570"/>
        <end position="681"/>
    </location>
</feature>
<gene>
    <name evidence="6" type="primary">smc</name>
    <name evidence="8" type="ORF">MAMA39_04530</name>
</gene>
<dbReference type="Gene3D" id="3.30.70.1620">
    <property type="match status" value="1"/>
</dbReference>
<evidence type="ECO:0000256" key="2">
    <source>
        <dbReference type="ARBA" id="ARBA00022741"/>
    </source>
</evidence>
<dbReference type="GO" id="GO:0003677">
    <property type="term" value="F:DNA binding"/>
    <property type="evidence" value="ECO:0007669"/>
    <property type="project" value="UniProtKB-UniRule"/>
</dbReference>
<reference evidence="8 9" key="1">
    <citation type="journal article" date="2015" name="Clin. Infect. Dis.">
        <title>Genomic Investigations unmask Mycoplasma amphoriforme, a new respiratory pathogen.</title>
        <authorList>
            <person name="Gillespie S.H."/>
            <person name="Ling C.L."/>
            <person name="Oravcova K."/>
            <person name="Pinheiro M."/>
            <person name="Wells L."/>
            <person name="Bryant J.M."/>
            <person name="McHugh T.D."/>
            <person name="Bebear C."/>
            <person name="Webster D."/>
            <person name="Harris S.R."/>
            <person name="Seth-Smith H.M."/>
            <person name="Thomson N.R."/>
        </authorList>
    </citation>
    <scope>NUCLEOTIDE SEQUENCE [LARGE SCALE GENOMIC DNA]</scope>
    <source>
        <strain evidence="8 9">A39</strain>
    </source>
</reference>
<dbReference type="SUPFAM" id="SSF75553">
    <property type="entry name" value="Smc hinge domain"/>
    <property type="match status" value="1"/>
</dbReference>